<evidence type="ECO:0000313" key="4">
    <source>
        <dbReference type="Proteomes" id="UP001432322"/>
    </source>
</evidence>
<evidence type="ECO:0000256" key="1">
    <source>
        <dbReference type="SAM" id="MobiDB-lite"/>
    </source>
</evidence>
<organism evidence="3 4">
    <name type="scientific">Pristionchus fissidentatus</name>
    <dbReference type="NCBI Taxonomy" id="1538716"/>
    <lineage>
        <taxon>Eukaryota</taxon>
        <taxon>Metazoa</taxon>
        <taxon>Ecdysozoa</taxon>
        <taxon>Nematoda</taxon>
        <taxon>Chromadorea</taxon>
        <taxon>Rhabditida</taxon>
        <taxon>Rhabditina</taxon>
        <taxon>Diplogasteromorpha</taxon>
        <taxon>Diplogasteroidea</taxon>
        <taxon>Neodiplogasteridae</taxon>
        <taxon>Pristionchus</taxon>
    </lineage>
</organism>
<comment type="caution">
    <text evidence="3">The sequence shown here is derived from an EMBL/GenBank/DDBJ whole genome shotgun (WGS) entry which is preliminary data.</text>
</comment>
<accession>A0AAV5W132</accession>
<dbReference type="AlphaFoldDB" id="A0AAV5W132"/>
<feature type="compositionally biased region" description="Basic residues" evidence="1">
    <location>
        <begin position="21"/>
        <end position="37"/>
    </location>
</feature>
<reference evidence="3" key="1">
    <citation type="submission" date="2023-10" db="EMBL/GenBank/DDBJ databases">
        <title>Genome assembly of Pristionchus species.</title>
        <authorList>
            <person name="Yoshida K."/>
            <person name="Sommer R.J."/>
        </authorList>
    </citation>
    <scope>NUCLEOTIDE SEQUENCE</scope>
    <source>
        <strain evidence="3">RS5133</strain>
    </source>
</reference>
<keyword evidence="2" id="KW-0732">Signal</keyword>
<feature type="region of interest" description="Disordered" evidence="1">
    <location>
        <begin position="20"/>
        <end position="40"/>
    </location>
</feature>
<evidence type="ECO:0000256" key="2">
    <source>
        <dbReference type="SAM" id="SignalP"/>
    </source>
</evidence>
<feature type="signal peptide" evidence="2">
    <location>
        <begin position="1"/>
        <end position="20"/>
    </location>
</feature>
<dbReference type="Proteomes" id="UP001432322">
    <property type="component" value="Unassembled WGS sequence"/>
</dbReference>
<dbReference type="EMBL" id="BTSY01000004">
    <property type="protein sequence ID" value="GMT25609.1"/>
    <property type="molecule type" value="Genomic_DNA"/>
</dbReference>
<evidence type="ECO:0000313" key="3">
    <source>
        <dbReference type="EMBL" id="GMT25609.1"/>
    </source>
</evidence>
<gene>
    <name evidence="3" type="ORF">PFISCL1PPCAC_16906</name>
</gene>
<protein>
    <submittedName>
        <fullName evidence="3">Uncharacterized protein</fullName>
    </submittedName>
</protein>
<sequence>MAGSAAGALILGVCIGLTSGNKKKKSKTKKSKDKKKKKEEVVDADVTVLVPGHQMSQFTSGNLTAAILENKQASIPSSTA</sequence>
<keyword evidence="4" id="KW-1185">Reference proteome</keyword>
<feature type="chain" id="PRO_5043719633" evidence="2">
    <location>
        <begin position="21"/>
        <end position="80"/>
    </location>
</feature>
<name>A0AAV5W132_9BILA</name>
<proteinExistence type="predicted"/>